<keyword evidence="2" id="KW-1185">Reference proteome</keyword>
<reference evidence="1" key="1">
    <citation type="submission" date="2021-06" db="EMBL/GenBank/DDBJ databases">
        <authorList>
            <person name="Kallberg Y."/>
            <person name="Tangrot J."/>
            <person name="Rosling A."/>
        </authorList>
    </citation>
    <scope>NUCLEOTIDE SEQUENCE</scope>
    <source>
        <strain evidence="1">MA453B</strain>
    </source>
</reference>
<name>A0A9N9JYJ0_9GLOM</name>
<sequence length="98" mass="11760">MEIILKEIEIEKLKEKALISKIHREFYKNYYLYVPYNKETGKATISVNSFIEEEIITNKEKKMFERLLNNIVNDFGGEILLQKYIYLQQIKFKIDSCS</sequence>
<dbReference type="EMBL" id="CAJVPY010032791">
    <property type="protein sequence ID" value="CAG8798171.1"/>
    <property type="molecule type" value="Genomic_DNA"/>
</dbReference>
<gene>
    <name evidence="1" type="ORF">DERYTH_LOCUS22821</name>
</gene>
<comment type="caution">
    <text evidence="1">The sequence shown here is derived from an EMBL/GenBank/DDBJ whole genome shotgun (WGS) entry which is preliminary data.</text>
</comment>
<dbReference type="Proteomes" id="UP000789405">
    <property type="component" value="Unassembled WGS sequence"/>
</dbReference>
<evidence type="ECO:0000313" key="2">
    <source>
        <dbReference type="Proteomes" id="UP000789405"/>
    </source>
</evidence>
<proteinExistence type="predicted"/>
<protein>
    <submittedName>
        <fullName evidence="1">2757_t:CDS:1</fullName>
    </submittedName>
</protein>
<feature type="non-terminal residue" evidence="1">
    <location>
        <position position="98"/>
    </location>
</feature>
<accession>A0A9N9JYJ0</accession>
<evidence type="ECO:0000313" key="1">
    <source>
        <dbReference type="EMBL" id="CAG8798171.1"/>
    </source>
</evidence>
<organism evidence="1 2">
    <name type="scientific">Dentiscutata erythropus</name>
    <dbReference type="NCBI Taxonomy" id="1348616"/>
    <lineage>
        <taxon>Eukaryota</taxon>
        <taxon>Fungi</taxon>
        <taxon>Fungi incertae sedis</taxon>
        <taxon>Mucoromycota</taxon>
        <taxon>Glomeromycotina</taxon>
        <taxon>Glomeromycetes</taxon>
        <taxon>Diversisporales</taxon>
        <taxon>Gigasporaceae</taxon>
        <taxon>Dentiscutata</taxon>
    </lineage>
</organism>
<dbReference type="AlphaFoldDB" id="A0A9N9JYJ0"/>